<comment type="similarity">
    <text evidence="2">Belongs to the CAND family.</text>
</comment>
<accession>A0A2T7PFH2</accession>
<evidence type="ECO:0000256" key="6">
    <source>
        <dbReference type="ARBA" id="ARBA00023242"/>
    </source>
</evidence>
<protein>
    <recommendedName>
        <fullName evidence="8">TATA-binding protein interacting (TIP20) domain-containing protein</fullName>
    </recommendedName>
</protein>
<evidence type="ECO:0000259" key="8">
    <source>
        <dbReference type="Pfam" id="PF08623"/>
    </source>
</evidence>
<dbReference type="Gene3D" id="1.25.10.10">
    <property type="entry name" value="Leucine-rich Repeat Variant"/>
    <property type="match status" value="1"/>
</dbReference>
<name>A0A2T7PFH2_POMCA</name>
<proteinExistence type="inferred from homology"/>
<gene>
    <name evidence="9" type="ORF">C0Q70_07593</name>
</gene>
<dbReference type="InterPro" id="IPR011989">
    <property type="entry name" value="ARM-like"/>
</dbReference>
<dbReference type="OMA" id="AYIPHFQ"/>
<feature type="region of interest" description="Disordered" evidence="7">
    <location>
        <begin position="311"/>
        <end position="340"/>
    </location>
</feature>
<reference evidence="9 10" key="1">
    <citation type="submission" date="2018-04" db="EMBL/GenBank/DDBJ databases">
        <title>The genome of golden apple snail Pomacea canaliculata provides insight into stress tolerance and invasive adaptation.</title>
        <authorList>
            <person name="Liu C."/>
            <person name="Liu B."/>
            <person name="Ren Y."/>
            <person name="Zhang Y."/>
            <person name="Wang H."/>
            <person name="Li S."/>
            <person name="Jiang F."/>
            <person name="Yin L."/>
            <person name="Zhang G."/>
            <person name="Qian W."/>
            <person name="Fan W."/>
        </authorList>
    </citation>
    <scope>NUCLEOTIDE SEQUENCE [LARGE SCALE GENOMIC DNA]</scope>
    <source>
        <strain evidence="9">SZHN2017</strain>
        <tissue evidence="9">Muscle</tissue>
    </source>
</reference>
<dbReference type="Proteomes" id="UP000245119">
    <property type="component" value="Linkage Group LG4"/>
</dbReference>
<evidence type="ECO:0000256" key="2">
    <source>
        <dbReference type="ARBA" id="ARBA00007657"/>
    </source>
</evidence>
<comment type="subcellular location">
    <subcellularLocation>
        <location evidence="1">Nucleus</location>
    </subcellularLocation>
</comment>
<evidence type="ECO:0000256" key="5">
    <source>
        <dbReference type="ARBA" id="ARBA00022990"/>
    </source>
</evidence>
<evidence type="ECO:0000256" key="7">
    <source>
        <dbReference type="SAM" id="MobiDB-lite"/>
    </source>
</evidence>
<dbReference type="Pfam" id="PF25782">
    <property type="entry name" value="TPR_CAND1"/>
    <property type="match status" value="1"/>
</dbReference>
<evidence type="ECO:0000313" key="9">
    <source>
        <dbReference type="EMBL" id="PVD32164.1"/>
    </source>
</evidence>
<evidence type="ECO:0000313" key="10">
    <source>
        <dbReference type="Proteomes" id="UP000245119"/>
    </source>
</evidence>
<dbReference type="EMBL" id="PZQS01000004">
    <property type="protein sequence ID" value="PVD32164.1"/>
    <property type="molecule type" value="Genomic_DNA"/>
</dbReference>
<dbReference type="Pfam" id="PF08623">
    <property type="entry name" value="TIP120"/>
    <property type="match status" value="1"/>
</dbReference>
<organism evidence="9 10">
    <name type="scientific">Pomacea canaliculata</name>
    <name type="common">Golden apple snail</name>
    <dbReference type="NCBI Taxonomy" id="400727"/>
    <lineage>
        <taxon>Eukaryota</taxon>
        <taxon>Metazoa</taxon>
        <taxon>Spiralia</taxon>
        <taxon>Lophotrochozoa</taxon>
        <taxon>Mollusca</taxon>
        <taxon>Gastropoda</taxon>
        <taxon>Caenogastropoda</taxon>
        <taxon>Architaenioglossa</taxon>
        <taxon>Ampullarioidea</taxon>
        <taxon>Ampullariidae</taxon>
        <taxon>Pomacea</taxon>
    </lineage>
</organism>
<dbReference type="STRING" id="400727.A0A2T7PFH2"/>
<feature type="domain" description="TATA-binding protein interacting (TIP20)" evidence="8">
    <location>
        <begin position="1048"/>
        <end position="1211"/>
    </location>
</feature>
<keyword evidence="10" id="KW-1185">Reference proteome</keyword>
<keyword evidence="6" id="KW-0539">Nucleus</keyword>
<dbReference type="SUPFAM" id="SSF48371">
    <property type="entry name" value="ARM repeat"/>
    <property type="match status" value="1"/>
</dbReference>
<dbReference type="OrthoDB" id="6260732at2759"/>
<dbReference type="PANTHER" id="PTHR12696">
    <property type="entry name" value="TIP120"/>
    <property type="match status" value="1"/>
</dbReference>
<dbReference type="InterPro" id="IPR013932">
    <property type="entry name" value="TATA-bd_TIP120"/>
</dbReference>
<sequence>MASVSYHIANLLEKMTSSDKDFRFMATNDLMAELQKDSIKLDDDSERKVVKMLLKLLEDKNGEVQNLAVKCLGPLVNKVKEFQVEVIVDTLCSNMLSDKEQLRDISSIGLKTVISELPPSSTALAASICKKITGRLTSAIAKQEDVSVQLEALDILGDLLSRFGGLLVSFHSSIRQALLPQLASPRLAVRKRAIIAIGHLVMSCNSALFLELIEFLLAELNKNSSTSTTRTYIQCLGAVSRQAGHRFGEHLQSIVPLVVKFCRNDDDELREYCLQAFESFVRRCPKEVSPFIPEITEICLKYICHDPNYNYDDEEEEDMDTEADEEEEEDSNEEYSDDDDMSWKVRRAAAKCIEAVISTRHEMLAEFYRSVSPALISRFKEREENVKNDIFHAYISLLRQTRPVATSSSDAMDAEDGPVLMLQSQIGDIVRAIHKQLREKSIKTRQGCFSLLTELVLVLPGALADHFSALVPGIQYSLGDKNSSSNMKIDTLSFLNTLLVHHNPTVFHPHMKILVPPIVNAVGDPFYKITSEALLVTQQLVKVLRPLDMPGVKFDYKPYVKDLYSCTLMRLKAADIDQEVKERAISCMGQIVSNLGDCLSVELSECLPLFLERLKNEITRLTTVKALTLVASSPLNIDIKPILTEGVPILASFLRKNQRALKLSTLQCLDVLVQNYGSGLTKAMISDIMKEMPPLISENDLHVSQLTMNLLTSLCAVSKSSMSNLHADVMPMILLLVQSPLLQGGALQALLEFVQAIVRLDLPKLGFRDLLQMFLTPIYNARPMQQPTGPSFSVHKQAFHSIAKCVAALTIMNTGEAVKVVNQFVSDIKNPASSESIVIFALLALGEIGKHVDLSSHGEIQNVILESFASPNEEVKSAASYALGNVSVGNLPKFLPFVLQEVENQPKRQYLLLHSLKEIISCESSSLTGVEILKSYIQTIWNMLFHNCECPEEGTRNVVAECLGKLTLIDPATLLRNLQQHLSDESPLTRSTVVTAIKFTISDQPQAVDPLLKTCIGDFLKTLQDPDLNVRRVALVTFNSAAHNKPSLIRDLLDSVLPHLYNETKVRKELIREVEMGPFKHTLDDGLDIRKAAFECMYTLLDSCLDRLDVFEFLQHVEDGLKDHYDIKMLTYLMLVRLAHLCPSAVLQRLDRLVEPLRATCTTKVKAHSVKQEFEKQDELKRSALRAVAALLSIPDADKSPQMNDFLTQIKASVELTAMFDSIQRDALSNSSDIISMDTS</sequence>
<dbReference type="InterPro" id="IPR016024">
    <property type="entry name" value="ARM-type_fold"/>
</dbReference>
<keyword evidence="3" id="KW-0677">Repeat</keyword>
<evidence type="ECO:0000256" key="4">
    <source>
        <dbReference type="ARBA" id="ARBA00022786"/>
    </source>
</evidence>
<evidence type="ECO:0000256" key="1">
    <source>
        <dbReference type="ARBA" id="ARBA00004123"/>
    </source>
</evidence>
<dbReference type="AlphaFoldDB" id="A0A2T7PFH2"/>
<comment type="caution">
    <text evidence="9">The sequence shown here is derived from an EMBL/GenBank/DDBJ whole genome shotgun (WGS) entry which is preliminary data.</text>
</comment>
<dbReference type="GO" id="GO:0010265">
    <property type="term" value="P:SCF complex assembly"/>
    <property type="evidence" value="ECO:0007669"/>
    <property type="project" value="InterPro"/>
</dbReference>
<keyword evidence="4" id="KW-0833">Ubl conjugation pathway</keyword>
<dbReference type="GO" id="GO:0005634">
    <property type="term" value="C:nucleus"/>
    <property type="evidence" value="ECO:0007669"/>
    <property type="project" value="UniProtKB-SubCell"/>
</dbReference>
<evidence type="ECO:0000256" key="3">
    <source>
        <dbReference type="ARBA" id="ARBA00022737"/>
    </source>
</evidence>
<dbReference type="InterPro" id="IPR039852">
    <property type="entry name" value="CAND1/CAND2"/>
</dbReference>
<keyword evidence="5" id="KW-0007">Acetylation</keyword>
<dbReference type="FunFam" id="1.25.10.10:FF:000047">
    <property type="entry name" value="Cullin-associated NEDD8-dissociated protein 1"/>
    <property type="match status" value="1"/>
</dbReference>